<dbReference type="FunFam" id="3.30.565.10:FF:000006">
    <property type="entry name" value="Sensor histidine kinase WalK"/>
    <property type="match status" value="1"/>
</dbReference>
<evidence type="ECO:0000259" key="10">
    <source>
        <dbReference type="PROSITE" id="PS50109"/>
    </source>
</evidence>
<sequence length="439" mass="51637">MLVTVIFIFSAYMLFEIIEKRYKDEAIESIDFQFELIQRDITDFKSIKDKDLIDTVQYYNTISKRTDIKLVDTFRFVISDDANKVRIEEKIFEYTKKDGYFLDRYLNKIIKVYPIYLNKSLQGYIYAEYKAYELNNIKLIFAFFVVMNIFILILTVAYTYNSVVDPIKKVNTAFENIYRGNLYESVDVEGGGELSRLCSNFNTMSKILSKIEQQRREFIHNVSHELKTPLSSIKLLIESLKYGTYEDLNIYKEFFKDIYGEVERMKQIIDDLMIIVDIDEKKSKLNLELAHINYLIDKVINRMHLKAKSKNINIIYKEIDNIQIKLDIIKIDRVITNILDNAIKYSNENGNIYIYLYNEENYAVIKVKDEGVGIPEEDLSRIFERFYRVDKARSRETGGSGLGLFIAKQLVDLHEGEILVESKLKQGSIFYVKIPVDLI</sequence>
<evidence type="ECO:0000256" key="7">
    <source>
        <dbReference type="ARBA" id="ARBA00023012"/>
    </source>
</evidence>
<dbReference type="STRING" id="1121328.JWYL7_1186"/>
<dbReference type="PATRIC" id="fig|1121328.3.peg.1195"/>
<reference evidence="13 15" key="2">
    <citation type="submission" date="2016-11" db="EMBL/GenBank/DDBJ databases">
        <authorList>
            <person name="Varghese N."/>
            <person name="Submissions S."/>
        </authorList>
    </citation>
    <scope>NUCLEOTIDE SEQUENCE [LARGE SCALE GENOMIC DNA]</scope>
    <source>
        <strain evidence="13 15">DSM 7308</strain>
    </source>
</reference>
<name>A0A150FR71_CLOPD</name>
<dbReference type="GO" id="GO:0005886">
    <property type="term" value="C:plasma membrane"/>
    <property type="evidence" value="ECO:0007669"/>
    <property type="project" value="TreeGrafter"/>
</dbReference>
<evidence type="ECO:0000313" key="12">
    <source>
        <dbReference type="EMBL" id="KXZ40111.1"/>
    </source>
</evidence>
<keyword evidence="9" id="KW-1133">Transmembrane helix</keyword>
<dbReference type="InterPro" id="IPR036097">
    <property type="entry name" value="HisK_dim/P_sf"/>
</dbReference>
<accession>A0A150FR71</accession>
<dbReference type="Gene3D" id="1.10.287.130">
    <property type="match status" value="1"/>
</dbReference>
<evidence type="ECO:0000256" key="3">
    <source>
        <dbReference type="ARBA" id="ARBA00012438"/>
    </source>
</evidence>
<dbReference type="Proteomes" id="UP000323392">
    <property type="component" value="Unassembled WGS sequence"/>
</dbReference>
<keyword evidence="6 12" id="KW-0418">Kinase</keyword>
<evidence type="ECO:0000313" key="15">
    <source>
        <dbReference type="Proteomes" id="UP000323392"/>
    </source>
</evidence>
<dbReference type="PRINTS" id="PR00344">
    <property type="entry name" value="BCTRLSENSOR"/>
</dbReference>
<comment type="catalytic activity">
    <reaction evidence="1">
        <text>ATP + protein L-histidine = ADP + protein N-phospho-L-histidine.</text>
        <dbReference type="EC" id="2.7.13.3"/>
    </reaction>
</comment>
<dbReference type="PANTHER" id="PTHR45453:SF1">
    <property type="entry name" value="PHOSPHATE REGULON SENSOR PROTEIN PHOR"/>
    <property type="match status" value="1"/>
</dbReference>
<feature type="transmembrane region" description="Helical" evidence="9">
    <location>
        <begin position="139"/>
        <end position="160"/>
    </location>
</feature>
<keyword evidence="9" id="KW-0812">Transmembrane</keyword>
<dbReference type="OrthoDB" id="9813151at2"/>
<dbReference type="SUPFAM" id="SSF158472">
    <property type="entry name" value="HAMP domain-like"/>
    <property type="match status" value="1"/>
</dbReference>
<comment type="subcellular location">
    <subcellularLocation>
        <location evidence="2">Membrane</location>
    </subcellularLocation>
</comment>
<dbReference type="FunFam" id="1.10.287.130:FF:000001">
    <property type="entry name" value="Two-component sensor histidine kinase"/>
    <property type="match status" value="1"/>
</dbReference>
<feature type="domain" description="HAMP" evidence="11">
    <location>
        <begin position="161"/>
        <end position="213"/>
    </location>
</feature>
<evidence type="ECO:0000256" key="6">
    <source>
        <dbReference type="ARBA" id="ARBA00022777"/>
    </source>
</evidence>
<reference evidence="12 14" key="1">
    <citation type="submission" date="2016-02" db="EMBL/GenBank/DDBJ databases">
        <title>Draft genome sequence for Clostridium paradoxum JW-YL-7.</title>
        <authorList>
            <person name="Utturkar S.M."/>
            <person name="Lancaster A."/>
            <person name="Poole F.L."/>
            <person name="Adams M.W."/>
            <person name="Brown S.D."/>
        </authorList>
    </citation>
    <scope>NUCLEOTIDE SEQUENCE [LARGE SCALE GENOMIC DNA]</scope>
    <source>
        <strain evidence="12 14">JW-YL-7</strain>
    </source>
</reference>
<dbReference type="PROSITE" id="PS50885">
    <property type="entry name" value="HAMP"/>
    <property type="match status" value="1"/>
</dbReference>
<dbReference type="InterPro" id="IPR003594">
    <property type="entry name" value="HATPase_dom"/>
</dbReference>
<protein>
    <recommendedName>
        <fullName evidence="3">histidine kinase</fullName>
        <ecNumber evidence="3">2.7.13.3</ecNumber>
    </recommendedName>
</protein>
<dbReference type="Pfam" id="PF00512">
    <property type="entry name" value="HisKA"/>
    <property type="match status" value="1"/>
</dbReference>
<evidence type="ECO:0000256" key="4">
    <source>
        <dbReference type="ARBA" id="ARBA00022553"/>
    </source>
</evidence>
<evidence type="ECO:0000256" key="9">
    <source>
        <dbReference type="SAM" id="Phobius"/>
    </source>
</evidence>
<evidence type="ECO:0000256" key="1">
    <source>
        <dbReference type="ARBA" id="ARBA00000085"/>
    </source>
</evidence>
<dbReference type="GO" id="GO:0000155">
    <property type="term" value="F:phosphorelay sensor kinase activity"/>
    <property type="evidence" value="ECO:0007669"/>
    <property type="project" value="InterPro"/>
</dbReference>
<dbReference type="InterPro" id="IPR003660">
    <property type="entry name" value="HAMP_dom"/>
</dbReference>
<dbReference type="SUPFAM" id="SSF55874">
    <property type="entry name" value="ATPase domain of HSP90 chaperone/DNA topoisomerase II/histidine kinase"/>
    <property type="match status" value="1"/>
</dbReference>
<dbReference type="Pfam" id="PF02518">
    <property type="entry name" value="HATPase_c"/>
    <property type="match status" value="1"/>
</dbReference>
<dbReference type="AlphaFoldDB" id="A0A150FR71"/>
<dbReference type="CDD" id="cd06225">
    <property type="entry name" value="HAMP"/>
    <property type="match status" value="1"/>
</dbReference>
<dbReference type="SMART" id="SM00304">
    <property type="entry name" value="HAMP"/>
    <property type="match status" value="1"/>
</dbReference>
<evidence type="ECO:0000313" key="13">
    <source>
        <dbReference type="EMBL" id="SHL02135.1"/>
    </source>
</evidence>
<dbReference type="SUPFAM" id="SSF47384">
    <property type="entry name" value="Homodimeric domain of signal transducing histidine kinase"/>
    <property type="match status" value="1"/>
</dbReference>
<dbReference type="CDD" id="cd00075">
    <property type="entry name" value="HATPase"/>
    <property type="match status" value="1"/>
</dbReference>
<keyword evidence="15" id="KW-1185">Reference proteome</keyword>
<keyword evidence="8 9" id="KW-0472">Membrane</keyword>
<dbReference type="CDD" id="cd00082">
    <property type="entry name" value="HisKA"/>
    <property type="match status" value="1"/>
</dbReference>
<proteinExistence type="predicted"/>
<dbReference type="EMBL" id="FRBG01000009">
    <property type="protein sequence ID" value="SHL02135.1"/>
    <property type="molecule type" value="Genomic_DNA"/>
</dbReference>
<evidence type="ECO:0000256" key="5">
    <source>
        <dbReference type="ARBA" id="ARBA00022679"/>
    </source>
</evidence>
<keyword evidence="5" id="KW-0808">Transferase</keyword>
<comment type="caution">
    <text evidence="12">The sequence shown here is derived from an EMBL/GenBank/DDBJ whole genome shotgun (WGS) entry which is preliminary data.</text>
</comment>
<dbReference type="Gene3D" id="6.10.340.10">
    <property type="match status" value="1"/>
</dbReference>
<dbReference type="PROSITE" id="PS50109">
    <property type="entry name" value="HIS_KIN"/>
    <property type="match status" value="1"/>
</dbReference>
<dbReference type="InterPro" id="IPR003661">
    <property type="entry name" value="HisK_dim/P_dom"/>
</dbReference>
<dbReference type="InterPro" id="IPR050351">
    <property type="entry name" value="BphY/WalK/GraS-like"/>
</dbReference>
<dbReference type="InterPro" id="IPR004358">
    <property type="entry name" value="Sig_transdc_His_kin-like_C"/>
</dbReference>
<dbReference type="Proteomes" id="UP000092605">
    <property type="component" value="Unassembled WGS sequence"/>
</dbReference>
<dbReference type="Gene3D" id="3.30.565.10">
    <property type="entry name" value="Histidine kinase-like ATPase, C-terminal domain"/>
    <property type="match status" value="1"/>
</dbReference>
<evidence type="ECO:0000256" key="8">
    <source>
        <dbReference type="ARBA" id="ARBA00023136"/>
    </source>
</evidence>
<evidence type="ECO:0000313" key="14">
    <source>
        <dbReference type="Proteomes" id="UP000092605"/>
    </source>
</evidence>
<dbReference type="InterPro" id="IPR005467">
    <property type="entry name" value="His_kinase_dom"/>
</dbReference>
<dbReference type="RefSeq" id="WP_066070422.1">
    <property type="nucleotide sequence ID" value="NZ_FRBG01000009.1"/>
</dbReference>
<dbReference type="EC" id="2.7.13.3" evidence="3"/>
<dbReference type="EMBL" id="LSFY01000001">
    <property type="protein sequence ID" value="KXZ40111.1"/>
    <property type="molecule type" value="Genomic_DNA"/>
</dbReference>
<evidence type="ECO:0000259" key="11">
    <source>
        <dbReference type="PROSITE" id="PS50885"/>
    </source>
</evidence>
<organism evidence="12 14">
    <name type="scientific">Alkalithermobacter thermoalcaliphilus JW-YL-7 = DSM 7308</name>
    <dbReference type="NCBI Taxonomy" id="1121328"/>
    <lineage>
        <taxon>Bacteria</taxon>
        <taxon>Bacillati</taxon>
        <taxon>Bacillota</taxon>
        <taxon>Clostridia</taxon>
        <taxon>Peptostreptococcales</taxon>
        <taxon>Tepidibacteraceae</taxon>
        <taxon>Alkalithermobacter</taxon>
    </lineage>
</organism>
<gene>
    <name evidence="12" type="ORF">JWYL7_1186</name>
    <name evidence="13" type="ORF">SAMN05661008_01317</name>
</gene>
<dbReference type="SMART" id="SM00388">
    <property type="entry name" value="HisKA"/>
    <property type="match status" value="1"/>
</dbReference>
<dbReference type="SMART" id="SM00387">
    <property type="entry name" value="HATPase_c"/>
    <property type="match status" value="1"/>
</dbReference>
<keyword evidence="4" id="KW-0597">Phosphoprotein</keyword>
<dbReference type="PANTHER" id="PTHR45453">
    <property type="entry name" value="PHOSPHATE REGULON SENSOR PROTEIN PHOR"/>
    <property type="match status" value="1"/>
</dbReference>
<feature type="domain" description="Histidine kinase" evidence="10">
    <location>
        <begin position="221"/>
        <end position="438"/>
    </location>
</feature>
<evidence type="ECO:0000256" key="2">
    <source>
        <dbReference type="ARBA" id="ARBA00004370"/>
    </source>
</evidence>
<dbReference type="GO" id="GO:0016036">
    <property type="term" value="P:cellular response to phosphate starvation"/>
    <property type="evidence" value="ECO:0007669"/>
    <property type="project" value="TreeGrafter"/>
</dbReference>
<dbReference type="Pfam" id="PF00672">
    <property type="entry name" value="HAMP"/>
    <property type="match status" value="1"/>
</dbReference>
<dbReference type="InterPro" id="IPR036890">
    <property type="entry name" value="HATPase_C_sf"/>
</dbReference>
<keyword evidence="7" id="KW-0902">Two-component regulatory system</keyword>
<dbReference type="GO" id="GO:0004721">
    <property type="term" value="F:phosphoprotein phosphatase activity"/>
    <property type="evidence" value="ECO:0007669"/>
    <property type="project" value="TreeGrafter"/>
</dbReference>